<evidence type="ECO:0000259" key="3">
    <source>
        <dbReference type="Pfam" id="PF00884"/>
    </source>
</evidence>
<dbReference type="InterPro" id="IPR000917">
    <property type="entry name" value="Sulfatase_N"/>
</dbReference>
<dbReference type="Gene3D" id="3.40.720.10">
    <property type="entry name" value="Alkaline Phosphatase, subunit A"/>
    <property type="match status" value="1"/>
</dbReference>
<organism evidence="4 5">
    <name type="scientific">Lutibacter oricola</name>
    <dbReference type="NCBI Taxonomy" id="762486"/>
    <lineage>
        <taxon>Bacteria</taxon>
        <taxon>Pseudomonadati</taxon>
        <taxon>Bacteroidota</taxon>
        <taxon>Flavobacteriia</taxon>
        <taxon>Flavobacteriales</taxon>
        <taxon>Flavobacteriaceae</taxon>
        <taxon>Lutibacter</taxon>
    </lineage>
</organism>
<sequence length="530" mass="60502">MKNLKFLIAIGLISLVSCAQKEKEEKQDERPNIIFLLSDDQTSIATGCYGNDQVVTPNMDNLAADGILFANHYNTTSICMASRASIMTGMYEYKTGCNFMHGSLRKEKFQKSYPVILRQAGYFTGFAGKFGFPVSDEEGWDDKNMKVIPADEFDMWGGGPGQTQYATAKNPSIAKYAKEYPHSTRAYGAWANDFISEAKKSGKPFCMSISFKAPHLPFTPDKYFDYVYENKKYKKPANYGAENAQHLSPQAKSGRQYNSYNFWRDSEENYQEAISKYNQLIHGVDYVLGMIRKSLKEQGVDKNTIIIFTSDNGYSCGAHNFGGKVLPYEEASKSPLIIYDPRVPKNKRGQKREIVTANIDMAPTILTYAGVNIPENMDGENLIPLINKSKGINRETVALTNMWGNDEIQAMSVVSKDWKYIYWQYANEKMQPVEELFNIGNDRLEMNNVANNSTYNKQLNRMRKLYDKQLQHIESSALNYNDYKKYGILFDRSAKASDKKEYLTGDYQEVLRLQKIMQAEKRKASKKKKK</sequence>
<dbReference type="Proteomes" id="UP000199595">
    <property type="component" value="Unassembled WGS sequence"/>
</dbReference>
<dbReference type="SUPFAM" id="SSF53649">
    <property type="entry name" value="Alkaline phosphatase-like"/>
    <property type="match status" value="1"/>
</dbReference>
<gene>
    <name evidence="4" type="ORF">SAMN05444411_101453</name>
</gene>
<dbReference type="PROSITE" id="PS51257">
    <property type="entry name" value="PROKAR_LIPOPROTEIN"/>
    <property type="match status" value="1"/>
</dbReference>
<dbReference type="STRING" id="762486.SAMN05444411_101453"/>
<feature type="domain" description="Sulfatase N-terminal" evidence="3">
    <location>
        <begin position="31"/>
        <end position="371"/>
    </location>
</feature>
<keyword evidence="1" id="KW-0479">Metal-binding</keyword>
<name>A0A1H2SGJ5_9FLAO</name>
<evidence type="ECO:0000256" key="1">
    <source>
        <dbReference type="ARBA" id="ARBA00022723"/>
    </source>
</evidence>
<reference evidence="4 5" key="1">
    <citation type="submission" date="2016-10" db="EMBL/GenBank/DDBJ databases">
        <authorList>
            <person name="de Groot N.N."/>
        </authorList>
    </citation>
    <scope>NUCLEOTIDE SEQUENCE [LARGE SCALE GENOMIC DNA]</scope>
    <source>
        <strain evidence="4 5">DSM 24956</strain>
    </source>
</reference>
<dbReference type="CDD" id="cd16031">
    <property type="entry name" value="G6S_like"/>
    <property type="match status" value="1"/>
</dbReference>
<dbReference type="InterPro" id="IPR017850">
    <property type="entry name" value="Alkaline_phosphatase_core_sf"/>
</dbReference>
<accession>A0A1H2SGJ5</accession>
<dbReference type="GO" id="GO:0046872">
    <property type="term" value="F:metal ion binding"/>
    <property type="evidence" value="ECO:0007669"/>
    <property type="project" value="UniProtKB-KW"/>
</dbReference>
<dbReference type="GO" id="GO:0008484">
    <property type="term" value="F:sulfuric ester hydrolase activity"/>
    <property type="evidence" value="ECO:0007669"/>
    <property type="project" value="TreeGrafter"/>
</dbReference>
<dbReference type="PANTHER" id="PTHR45953:SF1">
    <property type="entry name" value="IDURONATE 2-SULFATASE"/>
    <property type="match status" value="1"/>
</dbReference>
<protein>
    <submittedName>
        <fullName evidence="4">Arylsulfatase A</fullName>
    </submittedName>
</protein>
<dbReference type="EMBL" id="FNNJ01000001">
    <property type="protein sequence ID" value="SDW30618.1"/>
    <property type="molecule type" value="Genomic_DNA"/>
</dbReference>
<dbReference type="OrthoDB" id="9789742at2"/>
<proteinExistence type="predicted"/>
<dbReference type="RefSeq" id="WP_090119283.1">
    <property type="nucleotide sequence ID" value="NZ_FNNJ01000001.1"/>
</dbReference>
<dbReference type="Pfam" id="PF00884">
    <property type="entry name" value="Sulfatase"/>
    <property type="match status" value="1"/>
</dbReference>
<evidence type="ECO:0000313" key="5">
    <source>
        <dbReference type="Proteomes" id="UP000199595"/>
    </source>
</evidence>
<dbReference type="AlphaFoldDB" id="A0A1H2SGJ5"/>
<evidence type="ECO:0000256" key="2">
    <source>
        <dbReference type="ARBA" id="ARBA00022801"/>
    </source>
</evidence>
<evidence type="ECO:0000313" key="4">
    <source>
        <dbReference type="EMBL" id="SDW30618.1"/>
    </source>
</evidence>
<dbReference type="PANTHER" id="PTHR45953">
    <property type="entry name" value="IDURONATE 2-SULFATASE"/>
    <property type="match status" value="1"/>
</dbReference>
<keyword evidence="5" id="KW-1185">Reference proteome</keyword>
<keyword evidence="2" id="KW-0378">Hydrolase</keyword>
<dbReference type="GO" id="GO:0005737">
    <property type="term" value="C:cytoplasm"/>
    <property type="evidence" value="ECO:0007669"/>
    <property type="project" value="TreeGrafter"/>
</dbReference>